<reference evidence="1" key="2">
    <citation type="submission" date="2022-01" db="EMBL/GenBank/DDBJ databases">
        <authorList>
            <person name="Yamashiro T."/>
            <person name="Shiraishi A."/>
            <person name="Satake H."/>
            <person name="Nakayama K."/>
        </authorList>
    </citation>
    <scope>NUCLEOTIDE SEQUENCE</scope>
</reference>
<keyword evidence="2" id="KW-1185">Reference proteome</keyword>
<evidence type="ECO:0000313" key="1">
    <source>
        <dbReference type="EMBL" id="GJT44462.1"/>
    </source>
</evidence>
<name>A0ABQ5E1E9_9ASTR</name>
<sequence>MIKTIRGKRKEKVLWDPMQYLLTKLSSRVHDKSKTTWKPRRNYLDSVNRGEESQGQLLSFDSGLALDVY</sequence>
<reference evidence="1" key="1">
    <citation type="journal article" date="2022" name="Int. J. Mol. Sci.">
        <title>Draft Genome of Tanacetum Coccineum: Genomic Comparison of Closely Related Tanacetum-Family Plants.</title>
        <authorList>
            <person name="Yamashiro T."/>
            <person name="Shiraishi A."/>
            <person name="Nakayama K."/>
            <person name="Satake H."/>
        </authorList>
    </citation>
    <scope>NUCLEOTIDE SEQUENCE</scope>
</reference>
<evidence type="ECO:0000313" key="2">
    <source>
        <dbReference type="Proteomes" id="UP001151760"/>
    </source>
</evidence>
<organism evidence="1 2">
    <name type="scientific">Tanacetum coccineum</name>
    <dbReference type="NCBI Taxonomy" id="301880"/>
    <lineage>
        <taxon>Eukaryota</taxon>
        <taxon>Viridiplantae</taxon>
        <taxon>Streptophyta</taxon>
        <taxon>Embryophyta</taxon>
        <taxon>Tracheophyta</taxon>
        <taxon>Spermatophyta</taxon>
        <taxon>Magnoliopsida</taxon>
        <taxon>eudicotyledons</taxon>
        <taxon>Gunneridae</taxon>
        <taxon>Pentapetalae</taxon>
        <taxon>asterids</taxon>
        <taxon>campanulids</taxon>
        <taxon>Asterales</taxon>
        <taxon>Asteraceae</taxon>
        <taxon>Asteroideae</taxon>
        <taxon>Anthemideae</taxon>
        <taxon>Anthemidinae</taxon>
        <taxon>Tanacetum</taxon>
    </lineage>
</organism>
<gene>
    <name evidence="1" type="ORF">Tco_0953177</name>
</gene>
<dbReference type="EMBL" id="BQNB010015815">
    <property type="protein sequence ID" value="GJT44462.1"/>
    <property type="molecule type" value="Genomic_DNA"/>
</dbReference>
<dbReference type="Proteomes" id="UP001151760">
    <property type="component" value="Unassembled WGS sequence"/>
</dbReference>
<proteinExistence type="predicted"/>
<accession>A0ABQ5E1E9</accession>
<protein>
    <submittedName>
        <fullName evidence="1">Uncharacterized protein</fullName>
    </submittedName>
</protein>
<comment type="caution">
    <text evidence="1">The sequence shown here is derived from an EMBL/GenBank/DDBJ whole genome shotgun (WGS) entry which is preliminary data.</text>
</comment>